<accession>A0A1Y2B8Y5</accession>
<comment type="caution">
    <text evidence="2">The sequence shown here is derived from an EMBL/GenBank/DDBJ whole genome shotgun (WGS) entry which is preliminary data.</text>
</comment>
<name>A0A1Y2B8Y5_9TREE</name>
<organism evidence="2 3">
    <name type="scientific">Naematelia encephala</name>
    <dbReference type="NCBI Taxonomy" id="71784"/>
    <lineage>
        <taxon>Eukaryota</taxon>
        <taxon>Fungi</taxon>
        <taxon>Dikarya</taxon>
        <taxon>Basidiomycota</taxon>
        <taxon>Agaricomycotina</taxon>
        <taxon>Tremellomycetes</taxon>
        <taxon>Tremellales</taxon>
        <taxon>Naemateliaceae</taxon>
        <taxon>Naematelia</taxon>
    </lineage>
</organism>
<evidence type="ECO:0000256" key="1">
    <source>
        <dbReference type="SAM" id="Phobius"/>
    </source>
</evidence>
<feature type="transmembrane region" description="Helical" evidence="1">
    <location>
        <begin position="12"/>
        <end position="36"/>
    </location>
</feature>
<reference evidence="2 3" key="1">
    <citation type="submission" date="2016-07" db="EMBL/GenBank/DDBJ databases">
        <title>Pervasive Adenine N6-methylation of Active Genes in Fungi.</title>
        <authorList>
            <consortium name="DOE Joint Genome Institute"/>
            <person name="Mondo S.J."/>
            <person name="Dannebaum R.O."/>
            <person name="Kuo R.C."/>
            <person name="Labutti K."/>
            <person name="Haridas S."/>
            <person name="Kuo A."/>
            <person name="Salamov A."/>
            <person name="Ahrendt S.R."/>
            <person name="Lipzen A."/>
            <person name="Sullivan W."/>
            <person name="Andreopoulos W.B."/>
            <person name="Clum A."/>
            <person name="Lindquist E."/>
            <person name="Daum C."/>
            <person name="Ramamoorthy G.K."/>
            <person name="Gryganskyi A."/>
            <person name="Culley D."/>
            <person name="Magnuson J.K."/>
            <person name="James T.Y."/>
            <person name="O'Malley M.A."/>
            <person name="Stajich J.E."/>
            <person name="Spatafora J.W."/>
            <person name="Visel A."/>
            <person name="Grigoriev I.V."/>
        </authorList>
    </citation>
    <scope>NUCLEOTIDE SEQUENCE [LARGE SCALE GENOMIC DNA]</scope>
    <source>
        <strain evidence="2 3">68-887.2</strain>
    </source>
</reference>
<dbReference type="EMBL" id="MCFC01000016">
    <property type="protein sequence ID" value="ORY31279.1"/>
    <property type="molecule type" value="Genomic_DNA"/>
</dbReference>
<sequence length="51" mass="5737">MILFVISSHSMHVHLLTMYPLTLFSSIANVFIAACMRSKLVAFHTKSTENP</sequence>
<keyword evidence="3" id="KW-1185">Reference proteome</keyword>
<gene>
    <name evidence="2" type="ORF">BCR39DRAFT_96942</name>
</gene>
<keyword evidence="1" id="KW-0812">Transmembrane</keyword>
<keyword evidence="1" id="KW-1133">Transmembrane helix</keyword>
<evidence type="ECO:0000313" key="2">
    <source>
        <dbReference type="EMBL" id="ORY31279.1"/>
    </source>
</evidence>
<proteinExistence type="predicted"/>
<protein>
    <submittedName>
        <fullName evidence="2">Uncharacterized protein</fullName>
    </submittedName>
</protein>
<dbReference type="InParanoid" id="A0A1Y2B8Y5"/>
<dbReference type="Proteomes" id="UP000193986">
    <property type="component" value="Unassembled WGS sequence"/>
</dbReference>
<evidence type="ECO:0000313" key="3">
    <source>
        <dbReference type="Proteomes" id="UP000193986"/>
    </source>
</evidence>
<keyword evidence="1" id="KW-0472">Membrane</keyword>
<dbReference type="AlphaFoldDB" id="A0A1Y2B8Y5"/>